<sequence length="315" mass="35017">MPSFFVPARSSRHRLACFALYRSLIRQGLRVPLPDELSKDSPLGPANPIRTLIRNGFRRNKRDTSPRLAVSALKNGYRFLALLSRAADASTPEHASVLAFLRENEARVLAVKAKAAEEAAKRISTAPIPGRTPIITKVSAEGEPPVYVPTGPPRPLSSFKSGVRKPPTLAAATAVPFLRLKKPQPRFLERVIRQKVERRAKKAIKIMEMQNEGMIDASDEDEWERLVAKMLAENGQQPGGAYKEEKTYRDSLSEAVTLTLESLNRDREDSVARAKALWQIVLAEQEMALKEEKEGLAKEGKGAEEPRRKASSHQV</sequence>
<dbReference type="AlphaFoldDB" id="G2QH61"/>
<dbReference type="EMBL" id="CP003005">
    <property type="protein sequence ID" value="AEO58721.1"/>
    <property type="molecule type" value="Genomic_DNA"/>
</dbReference>
<dbReference type="STRING" id="573729.G2QH61"/>
<reference evidence="3 4" key="1">
    <citation type="journal article" date="2011" name="Nat. Biotechnol.">
        <title>Comparative genomic analysis of the thermophilic biomass-degrading fungi Myceliophthora thermophila and Thielavia terrestris.</title>
        <authorList>
            <person name="Berka R.M."/>
            <person name="Grigoriev I.V."/>
            <person name="Otillar R."/>
            <person name="Salamov A."/>
            <person name="Grimwood J."/>
            <person name="Reid I."/>
            <person name="Ishmael N."/>
            <person name="John T."/>
            <person name="Darmond C."/>
            <person name="Moisan M.-C."/>
            <person name="Henrissat B."/>
            <person name="Coutinho P.M."/>
            <person name="Lombard V."/>
            <person name="Natvig D.O."/>
            <person name="Lindquist E."/>
            <person name="Schmutz J."/>
            <person name="Lucas S."/>
            <person name="Harris P."/>
            <person name="Powlowski J."/>
            <person name="Bellemare A."/>
            <person name="Taylor D."/>
            <person name="Butler G."/>
            <person name="de Vries R.P."/>
            <person name="Allijn I.E."/>
            <person name="van den Brink J."/>
            <person name="Ushinsky S."/>
            <person name="Storms R."/>
            <person name="Powell A.J."/>
            <person name="Paulsen I.T."/>
            <person name="Elbourne L.D.H."/>
            <person name="Baker S.E."/>
            <person name="Magnuson J."/>
            <person name="LaBoissiere S."/>
            <person name="Clutterbuck A.J."/>
            <person name="Martinez D."/>
            <person name="Wogulis M."/>
            <person name="de Leon A.L."/>
            <person name="Rey M.W."/>
            <person name="Tsang A."/>
        </authorList>
    </citation>
    <scope>NUCLEOTIDE SEQUENCE [LARGE SCALE GENOMIC DNA]</scope>
    <source>
        <strain evidence="4">ATCC 42464 / BCRC 31852 / DSM 1799</strain>
    </source>
</reference>
<dbReference type="eggNOG" id="ENOG502S4VH">
    <property type="taxonomic scope" value="Eukaryota"/>
</dbReference>
<feature type="region of interest" description="Disordered" evidence="1">
    <location>
        <begin position="292"/>
        <end position="315"/>
    </location>
</feature>
<dbReference type="HOGENOM" id="CLU_042937_0_0_1"/>
<dbReference type="OrthoDB" id="6508832at2759"/>
<feature type="domain" description="Complex 1 LYR protein" evidence="2">
    <location>
        <begin position="17"/>
        <end position="80"/>
    </location>
</feature>
<evidence type="ECO:0000259" key="2">
    <source>
        <dbReference type="Pfam" id="PF05347"/>
    </source>
</evidence>
<dbReference type="InParanoid" id="G2QH61"/>
<dbReference type="KEGG" id="mtm:MYCTH_2064609"/>
<name>G2QH61_THET4</name>
<evidence type="ECO:0000256" key="1">
    <source>
        <dbReference type="SAM" id="MobiDB-lite"/>
    </source>
</evidence>
<dbReference type="RefSeq" id="XP_003663966.1">
    <property type="nucleotide sequence ID" value="XM_003663918.1"/>
</dbReference>
<dbReference type="OMA" id="KKSTQHR"/>
<dbReference type="InterPro" id="IPR046896">
    <property type="entry name" value="Cup1-like_N"/>
</dbReference>
<dbReference type="VEuPathDB" id="FungiDB:MYCTH_2064609"/>
<dbReference type="GeneID" id="11513441"/>
<protein>
    <recommendedName>
        <fullName evidence="2">Complex 1 LYR protein domain-containing protein</fullName>
    </recommendedName>
</protein>
<dbReference type="Proteomes" id="UP000007322">
    <property type="component" value="Chromosome 4"/>
</dbReference>
<feature type="compositionally biased region" description="Basic and acidic residues" evidence="1">
    <location>
        <begin position="292"/>
        <end position="308"/>
    </location>
</feature>
<organism evidence="3 4">
    <name type="scientific">Thermothelomyces thermophilus (strain ATCC 42464 / BCRC 31852 / DSM 1799)</name>
    <name type="common">Sporotrichum thermophile</name>
    <dbReference type="NCBI Taxonomy" id="573729"/>
    <lineage>
        <taxon>Eukaryota</taxon>
        <taxon>Fungi</taxon>
        <taxon>Dikarya</taxon>
        <taxon>Ascomycota</taxon>
        <taxon>Pezizomycotina</taxon>
        <taxon>Sordariomycetes</taxon>
        <taxon>Sordariomycetidae</taxon>
        <taxon>Sordariales</taxon>
        <taxon>Chaetomiaceae</taxon>
        <taxon>Thermothelomyces</taxon>
    </lineage>
</organism>
<evidence type="ECO:0000313" key="3">
    <source>
        <dbReference type="EMBL" id="AEO58721.1"/>
    </source>
</evidence>
<keyword evidence="4" id="KW-1185">Reference proteome</keyword>
<accession>G2QH61</accession>
<evidence type="ECO:0000313" key="4">
    <source>
        <dbReference type="Proteomes" id="UP000007322"/>
    </source>
</evidence>
<dbReference type="InterPro" id="IPR008011">
    <property type="entry name" value="Complex1_LYR_dom"/>
</dbReference>
<dbReference type="Pfam" id="PF05347">
    <property type="entry name" value="Complex1_LYR"/>
    <property type="match status" value="1"/>
</dbReference>
<proteinExistence type="predicted"/>
<gene>
    <name evidence="3" type="ORF">MYCTH_2064609</name>
</gene>
<dbReference type="CDD" id="cd20273">
    <property type="entry name" value="Complex1_LYR_unchar"/>
    <property type="match status" value="1"/>
</dbReference>